<dbReference type="PANTHER" id="PTHR21576:SF22">
    <property type="entry name" value="F25A4.25 PROTEIN"/>
    <property type="match status" value="1"/>
</dbReference>
<feature type="domain" description="NFD4 C-terminal" evidence="9">
    <location>
        <begin position="323"/>
        <end position="536"/>
    </location>
</feature>
<feature type="transmembrane region" description="Helical" evidence="6">
    <location>
        <begin position="466"/>
        <end position="490"/>
    </location>
</feature>
<dbReference type="Pfam" id="PF06813">
    <property type="entry name" value="Nodulin-like"/>
    <property type="match status" value="1"/>
</dbReference>
<feature type="transmembrane region" description="Helical" evidence="6">
    <location>
        <begin position="9"/>
        <end position="31"/>
    </location>
</feature>
<name>A0AA39VND2_ACESA</name>
<feature type="transmembrane region" description="Helical" evidence="6">
    <location>
        <begin position="51"/>
        <end position="72"/>
    </location>
</feature>
<evidence type="ECO:0000259" key="9">
    <source>
        <dbReference type="Pfam" id="PF23262"/>
    </source>
</evidence>
<feature type="compositionally biased region" description="Polar residues" evidence="5">
    <location>
        <begin position="868"/>
        <end position="884"/>
    </location>
</feature>
<feature type="compositionally biased region" description="Pro residues" evidence="5">
    <location>
        <begin position="962"/>
        <end position="972"/>
    </location>
</feature>
<feature type="compositionally biased region" description="Basic and acidic residues" evidence="5">
    <location>
        <begin position="704"/>
        <end position="721"/>
    </location>
</feature>
<feature type="compositionally biased region" description="Pro residues" evidence="5">
    <location>
        <begin position="820"/>
        <end position="834"/>
    </location>
</feature>
<dbReference type="AlphaFoldDB" id="A0AA39VND2"/>
<reference evidence="10" key="2">
    <citation type="submission" date="2023-06" db="EMBL/GenBank/DDBJ databases">
        <authorList>
            <person name="Swenson N.G."/>
            <person name="Wegrzyn J.L."/>
            <person name="Mcevoy S.L."/>
        </authorList>
    </citation>
    <scope>NUCLEOTIDE SEQUENCE</scope>
    <source>
        <strain evidence="10">NS2018</strain>
        <tissue evidence="10">Leaf</tissue>
    </source>
</reference>
<feature type="transmembrane region" description="Helical" evidence="6">
    <location>
        <begin position="245"/>
        <end position="263"/>
    </location>
</feature>
<comment type="subcellular location">
    <subcellularLocation>
        <location evidence="1">Membrane</location>
        <topology evidence="1">Multi-pass membrane protein</topology>
    </subcellularLocation>
</comment>
<proteinExistence type="predicted"/>
<dbReference type="InterPro" id="IPR036259">
    <property type="entry name" value="MFS_trans_sf"/>
</dbReference>
<accession>A0AA39VND2</accession>
<evidence type="ECO:0000256" key="4">
    <source>
        <dbReference type="ARBA" id="ARBA00023136"/>
    </source>
</evidence>
<evidence type="ECO:0000313" key="11">
    <source>
        <dbReference type="Proteomes" id="UP001168877"/>
    </source>
</evidence>
<sequence length="1133" mass="123298">MMERLNSKWIATVASIWIQCSIGGTYTFSIYSSTLKSSQNYDQSTLERVAIFKDIGSCTGVLSGLLYSYVTLDRHRHRSFCGPWVILFMGAILSFVGYFFMWASVVGWIHRPPVALMCLFMFTAAHSNTFSIPADNVTGVRNFPAHVGTIVGLMEGYLGLSGAILIQVYDALFEGNPSNYLLFLAVFPTSVSLLLMYFVRIHDTNSEDDKKHLNALSVAASIMVAYLMILIILENIFTLGSLERIVTFIFLMLLLAFPLGIAFRAQREDAERLVFSQTFSTDERNSLVYNPEPIASMAYHDQLPGDDSCQSVKAILDENSIQIEENMNLQQVICTGNFWLLFIAMVCGLGSGIATINNISQVGESLGYTSIEINSLVSLLSIWNFLGRLGAGYVSDIFLQRGGCARPLFITITQAALSVGLIVIASGFPYNLYIGTILVGVCYGSQWSLLASVASEIFGVGHLGTIVNAFAVASPIGSYIFSVRIIGYIYDKAASGEDNSCYGTHCFTLSFLIIAFFALCGSLVALLLFFRTKRFYDQSEGSNIYTIVSIRSLSFLLLRLNFKSKSKSKSKDNVKEFLFFFEREEKRREEKMKTTKGGKVMNPTDAYRKEIRKKELKRNKKERKKVRDVGILKKDPETIKEQIDKLEMMKADGALDKARKHKKRQLEDTLNLVLKKRKELHEKMKDKGETPVMFSHLGPPRRRTSAEEEERVKHPKPEDSAYYHPTLNPTGAPPPGKPPMYLSSIGPRIPLSASDAASSSQTESDDVALAVPPPPPPPPLPDTATVVSGDGSVIPASLPLPPPPPMPPNPDATNFAMSLPLPPLPPPPPGPPPKEQGAIRPPLPPPPPLQQSAQPPPPGIGEGENERNQSALQDNSTSKVSAQVSPMLPPPPPPPGMPQKPASNESEGVPSEADGNNLPATMDLSKMVPPPPPPRQQPSVAGPPPIPTLQPDVLPPGISRFLPPPPPPPLDMRPPLSAPGLPGGAPHPGMMVPLVPRPPFGPPPGPPPMMRPPLPPGPPPSLQEGEYVANRPSQKPSYVKSAASTVVKRPLAQHTPELTSMVPASVRVRRENALPKAKPKPSLSTTVTTVQPAAPTVMKPESVNTSSAPKPPSIDDSYMAFLEDMKALGALDS</sequence>
<feature type="region of interest" description="Disordered" evidence="5">
    <location>
        <begin position="681"/>
        <end position="1041"/>
    </location>
</feature>
<feature type="domain" description="Nodulin-like" evidence="7">
    <location>
        <begin position="8"/>
        <end position="262"/>
    </location>
</feature>
<dbReference type="InterPro" id="IPR010658">
    <property type="entry name" value="Nodulin-like"/>
</dbReference>
<dbReference type="CDD" id="cd17354">
    <property type="entry name" value="MFS_Mch1p_like"/>
    <property type="match status" value="1"/>
</dbReference>
<feature type="compositionally biased region" description="Pro residues" evidence="5">
    <location>
        <begin position="928"/>
        <end position="948"/>
    </location>
</feature>
<dbReference type="InterPro" id="IPR056555">
    <property type="entry name" value="NFD4_C"/>
</dbReference>
<feature type="compositionally biased region" description="Pro residues" evidence="5">
    <location>
        <begin position="887"/>
        <end position="898"/>
    </location>
</feature>
<organism evidence="10 11">
    <name type="scientific">Acer saccharum</name>
    <name type="common">Sugar maple</name>
    <dbReference type="NCBI Taxonomy" id="4024"/>
    <lineage>
        <taxon>Eukaryota</taxon>
        <taxon>Viridiplantae</taxon>
        <taxon>Streptophyta</taxon>
        <taxon>Embryophyta</taxon>
        <taxon>Tracheophyta</taxon>
        <taxon>Spermatophyta</taxon>
        <taxon>Magnoliopsida</taxon>
        <taxon>eudicotyledons</taxon>
        <taxon>Gunneridae</taxon>
        <taxon>Pentapetalae</taxon>
        <taxon>rosids</taxon>
        <taxon>malvids</taxon>
        <taxon>Sapindales</taxon>
        <taxon>Sapindaceae</taxon>
        <taxon>Hippocastanoideae</taxon>
        <taxon>Acereae</taxon>
        <taxon>Acer</taxon>
    </lineage>
</organism>
<feature type="transmembrane region" description="Helical" evidence="6">
    <location>
        <begin position="213"/>
        <end position="233"/>
    </location>
</feature>
<evidence type="ECO:0000256" key="1">
    <source>
        <dbReference type="ARBA" id="ARBA00004141"/>
    </source>
</evidence>
<keyword evidence="11" id="KW-1185">Reference proteome</keyword>
<keyword evidence="3 6" id="KW-1133">Transmembrane helix</keyword>
<feature type="transmembrane region" description="Helical" evidence="6">
    <location>
        <begin position="407"/>
        <end position="426"/>
    </location>
</feature>
<evidence type="ECO:0000256" key="3">
    <source>
        <dbReference type="ARBA" id="ARBA00022989"/>
    </source>
</evidence>
<comment type="caution">
    <text evidence="10">The sequence shown here is derived from an EMBL/GenBank/DDBJ whole genome shotgun (WGS) entry which is preliminary data.</text>
</comment>
<feature type="compositionally biased region" description="Low complexity" evidence="5">
    <location>
        <begin position="1085"/>
        <end position="1097"/>
    </location>
</feature>
<protein>
    <recommendedName>
        <fullName evidence="12">Nodulin-like domain-containing protein</fullName>
    </recommendedName>
</protein>
<keyword evidence="4 6" id="KW-0472">Membrane</keyword>
<feature type="compositionally biased region" description="Pro residues" evidence="5">
    <location>
        <begin position="841"/>
        <end position="859"/>
    </location>
</feature>
<evidence type="ECO:0000256" key="6">
    <source>
        <dbReference type="SAM" id="Phobius"/>
    </source>
</evidence>
<dbReference type="PANTHER" id="PTHR21576">
    <property type="entry name" value="UNCHARACTERIZED NODULIN-LIKE PROTEIN"/>
    <property type="match status" value="1"/>
</dbReference>
<dbReference type="Gene3D" id="1.20.1250.20">
    <property type="entry name" value="MFS general substrate transporter like domains"/>
    <property type="match status" value="1"/>
</dbReference>
<feature type="transmembrane region" description="Helical" evidence="6">
    <location>
        <begin position="338"/>
        <end position="359"/>
    </location>
</feature>
<feature type="domain" description="Wbp11/ELF5/Saf1 N-terminal" evidence="8">
    <location>
        <begin position="598"/>
        <end position="674"/>
    </location>
</feature>
<dbReference type="Pfam" id="PF09429">
    <property type="entry name" value="Wbp11"/>
    <property type="match status" value="1"/>
</dbReference>
<evidence type="ECO:0000313" key="10">
    <source>
        <dbReference type="EMBL" id="KAK0586990.1"/>
    </source>
</evidence>
<dbReference type="SUPFAM" id="SSF103473">
    <property type="entry name" value="MFS general substrate transporter"/>
    <property type="match status" value="2"/>
</dbReference>
<evidence type="ECO:0000259" key="8">
    <source>
        <dbReference type="Pfam" id="PF09429"/>
    </source>
</evidence>
<dbReference type="Pfam" id="PF23262">
    <property type="entry name" value="NFD4_C"/>
    <property type="match status" value="1"/>
</dbReference>
<feature type="transmembrane region" description="Helical" evidence="6">
    <location>
        <begin position="432"/>
        <end position="454"/>
    </location>
</feature>
<evidence type="ECO:0000256" key="2">
    <source>
        <dbReference type="ARBA" id="ARBA00022692"/>
    </source>
</evidence>
<feature type="transmembrane region" description="Helical" evidence="6">
    <location>
        <begin position="180"/>
        <end position="201"/>
    </location>
</feature>
<feature type="compositionally biased region" description="Pro residues" evidence="5">
    <location>
        <begin position="798"/>
        <end position="810"/>
    </location>
</feature>
<keyword evidence="2 6" id="KW-0812">Transmembrane</keyword>
<feature type="transmembrane region" description="Helical" evidence="6">
    <location>
        <begin position="114"/>
        <end position="133"/>
    </location>
</feature>
<feature type="compositionally biased region" description="Pro residues" evidence="5">
    <location>
        <begin position="995"/>
        <end position="1021"/>
    </location>
</feature>
<dbReference type="GO" id="GO:0006396">
    <property type="term" value="P:RNA processing"/>
    <property type="evidence" value="ECO:0007669"/>
    <property type="project" value="InterPro"/>
</dbReference>
<dbReference type="InterPro" id="IPR019007">
    <property type="entry name" value="Wbp11/ELF5/Saf1_N"/>
</dbReference>
<evidence type="ECO:0000256" key="5">
    <source>
        <dbReference type="SAM" id="MobiDB-lite"/>
    </source>
</evidence>
<dbReference type="EMBL" id="JAUESC010000382">
    <property type="protein sequence ID" value="KAK0586990.1"/>
    <property type="molecule type" value="Genomic_DNA"/>
</dbReference>
<feature type="transmembrane region" description="Helical" evidence="6">
    <location>
        <begin position="84"/>
        <end position="108"/>
    </location>
</feature>
<feature type="region of interest" description="Disordered" evidence="5">
    <location>
        <begin position="1072"/>
        <end position="1115"/>
    </location>
</feature>
<dbReference type="GO" id="GO:0016020">
    <property type="term" value="C:membrane"/>
    <property type="evidence" value="ECO:0007669"/>
    <property type="project" value="UniProtKB-SubCell"/>
</dbReference>
<gene>
    <name evidence="10" type="ORF">LWI29_015802</name>
</gene>
<feature type="compositionally biased region" description="Pro residues" evidence="5">
    <location>
        <begin position="771"/>
        <end position="781"/>
    </location>
</feature>
<feature type="transmembrane region" description="Helical" evidence="6">
    <location>
        <begin position="145"/>
        <end position="168"/>
    </location>
</feature>
<dbReference type="Proteomes" id="UP001168877">
    <property type="component" value="Unassembled WGS sequence"/>
</dbReference>
<feature type="transmembrane region" description="Helical" evidence="6">
    <location>
        <begin position="502"/>
        <end position="530"/>
    </location>
</feature>
<evidence type="ECO:0008006" key="12">
    <source>
        <dbReference type="Google" id="ProtNLM"/>
    </source>
</evidence>
<reference evidence="10" key="1">
    <citation type="journal article" date="2022" name="Plant J.">
        <title>Strategies of tolerance reflected in two North American maple genomes.</title>
        <authorList>
            <person name="McEvoy S.L."/>
            <person name="Sezen U.U."/>
            <person name="Trouern-Trend A."/>
            <person name="McMahon S.M."/>
            <person name="Schaberg P.G."/>
            <person name="Yang J."/>
            <person name="Wegrzyn J.L."/>
            <person name="Swenson N.G."/>
        </authorList>
    </citation>
    <scope>NUCLEOTIDE SEQUENCE</scope>
    <source>
        <strain evidence="10">NS2018</strain>
    </source>
</reference>
<evidence type="ECO:0000259" key="7">
    <source>
        <dbReference type="Pfam" id="PF06813"/>
    </source>
</evidence>